<feature type="compositionally biased region" description="Pro residues" evidence="1">
    <location>
        <begin position="70"/>
        <end position="79"/>
    </location>
</feature>
<evidence type="ECO:0000256" key="1">
    <source>
        <dbReference type="SAM" id="MobiDB-lite"/>
    </source>
</evidence>
<feature type="region of interest" description="Disordered" evidence="1">
    <location>
        <begin position="61"/>
        <end position="117"/>
    </location>
</feature>
<gene>
    <name evidence="2" type="ORF">NS506_06900</name>
</gene>
<name>A0ABC8B331_9NOCA</name>
<sequence length="312" mass="31955">MRIPIEHARRAREKIAATSTIILAAVAAILFAVNAGTATGETPEERCQRETAAYNSAWESTWRASHPGDSGPPPPPPVPYVCHDPGTPTTTTPPVTAPGLAPTQAPGGGVPGQAGKAPGQLPQGNGTDIVAGPTNDAPPAGIPTPTVVRVPTSAEPKDINGPGESAGCGVDWHGPPCAVLEDCPPGYALVADSERGQVCFQVEVVNPSFADPAQVSDGVTTGNLPVEYNKTVTDTATDTVSGSVTQTDGSTQTVGTAARSGDDRDAQFLTAAPGSAVENVLLQQREEALHIASRGRCAECSRPPRRGGRPRC</sequence>
<dbReference type="AlphaFoldDB" id="A0ABC8B331"/>
<reference evidence="2 3" key="1">
    <citation type="submission" date="2016-10" db="EMBL/GenBank/DDBJ databases">
        <title>Genome sequence of Nocardia seriolae strain EM150506, isolated from Anguila japonica.</title>
        <authorList>
            <person name="Han H.-J."/>
        </authorList>
    </citation>
    <scope>NUCLEOTIDE SEQUENCE [LARGE SCALE GENOMIC DNA]</scope>
    <source>
        <strain evidence="2 3">EM150506</strain>
    </source>
</reference>
<evidence type="ECO:0000313" key="2">
    <source>
        <dbReference type="EMBL" id="APB00931.1"/>
    </source>
</evidence>
<feature type="compositionally biased region" description="Polar residues" evidence="1">
    <location>
        <begin position="239"/>
        <end position="255"/>
    </location>
</feature>
<evidence type="ECO:0008006" key="4">
    <source>
        <dbReference type="Google" id="ProtNLM"/>
    </source>
</evidence>
<dbReference type="EMBL" id="CP017839">
    <property type="protein sequence ID" value="APB00931.1"/>
    <property type="molecule type" value="Genomic_DNA"/>
</dbReference>
<evidence type="ECO:0000313" key="3">
    <source>
        <dbReference type="Proteomes" id="UP000180166"/>
    </source>
</evidence>
<protein>
    <recommendedName>
        <fullName evidence="4">Secreted protein</fullName>
    </recommendedName>
</protein>
<proteinExistence type="predicted"/>
<dbReference type="Proteomes" id="UP000180166">
    <property type="component" value="Chromosome"/>
</dbReference>
<dbReference type="KEGG" id="nsr:NS506_06900"/>
<feature type="compositionally biased region" description="Low complexity" evidence="1">
    <location>
        <begin position="80"/>
        <end position="105"/>
    </location>
</feature>
<organism evidence="2 3">
    <name type="scientific">Nocardia seriolae</name>
    <dbReference type="NCBI Taxonomy" id="37332"/>
    <lineage>
        <taxon>Bacteria</taxon>
        <taxon>Bacillati</taxon>
        <taxon>Actinomycetota</taxon>
        <taxon>Actinomycetes</taxon>
        <taxon>Mycobacteriales</taxon>
        <taxon>Nocardiaceae</taxon>
        <taxon>Nocardia</taxon>
    </lineage>
</organism>
<feature type="region of interest" description="Disordered" evidence="1">
    <location>
        <begin position="239"/>
        <end position="261"/>
    </location>
</feature>
<accession>A0ABC8B331</accession>